<reference evidence="1" key="1">
    <citation type="journal article" date="2019" name="bioRxiv">
        <title>The Genome of the Zebra Mussel, Dreissena polymorpha: A Resource for Invasive Species Research.</title>
        <authorList>
            <person name="McCartney M.A."/>
            <person name="Auch B."/>
            <person name="Kono T."/>
            <person name="Mallez S."/>
            <person name="Zhang Y."/>
            <person name="Obille A."/>
            <person name="Becker A."/>
            <person name="Abrahante J.E."/>
            <person name="Garbe J."/>
            <person name="Badalamenti J.P."/>
            <person name="Herman A."/>
            <person name="Mangelson H."/>
            <person name="Liachko I."/>
            <person name="Sullivan S."/>
            <person name="Sone E.D."/>
            <person name="Koren S."/>
            <person name="Silverstein K.A.T."/>
            <person name="Beckman K.B."/>
            <person name="Gohl D.M."/>
        </authorList>
    </citation>
    <scope>NUCLEOTIDE SEQUENCE</scope>
    <source>
        <strain evidence="1">Duluth1</strain>
        <tissue evidence="1">Whole animal</tissue>
    </source>
</reference>
<name>A0A9D4I766_DREPO</name>
<reference evidence="1" key="2">
    <citation type="submission" date="2020-11" db="EMBL/GenBank/DDBJ databases">
        <authorList>
            <person name="McCartney M.A."/>
            <person name="Auch B."/>
            <person name="Kono T."/>
            <person name="Mallez S."/>
            <person name="Becker A."/>
            <person name="Gohl D.M."/>
            <person name="Silverstein K.A.T."/>
            <person name="Koren S."/>
            <person name="Bechman K.B."/>
            <person name="Herman A."/>
            <person name="Abrahante J.E."/>
            <person name="Garbe J."/>
        </authorList>
    </citation>
    <scope>NUCLEOTIDE SEQUENCE</scope>
    <source>
        <strain evidence="1">Duluth1</strain>
        <tissue evidence="1">Whole animal</tissue>
    </source>
</reference>
<accession>A0A9D4I766</accession>
<dbReference type="AlphaFoldDB" id="A0A9D4I766"/>
<dbReference type="EMBL" id="JAIWYP010000010">
    <property type="protein sequence ID" value="KAH3749157.1"/>
    <property type="molecule type" value="Genomic_DNA"/>
</dbReference>
<keyword evidence="2" id="KW-1185">Reference proteome</keyword>
<evidence type="ECO:0000313" key="1">
    <source>
        <dbReference type="EMBL" id="KAH3749157.1"/>
    </source>
</evidence>
<sequence length="122" mass="13577">MNVSSYCASLSTPRGYIPSVAELHSISVLVLDDQLENPAARERITRYLVVGTRPRVVRDSLADWEPIADHLPFFQVAAGPATNSAKMKVQQSAETRAVFMKHNAPYFAALKTHGSYFRKIDL</sequence>
<proteinExistence type="predicted"/>
<gene>
    <name evidence="1" type="ORF">DPMN_183648</name>
</gene>
<dbReference type="Proteomes" id="UP000828390">
    <property type="component" value="Unassembled WGS sequence"/>
</dbReference>
<protein>
    <submittedName>
        <fullName evidence="1">Uncharacterized protein</fullName>
    </submittedName>
</protein>
<organism evidence="1 2">
    <name type="scientific">Dreissena polymorpha</name>
    <name type="common">Zebra mussel</name>
    <name type="synonym">Mytilus polymorpha</name>
    <dbReference type="NCBI Taxonomy" id="45954"/>
    <lineage>
        <taxon>Eukaryota</taxon>
        <taxon>Metazoa</taxon>
        <taxon>Spiralia</taxon>
        <taxon>Lophotrochozoa</taxon>
        <taxon>Mollusca</taxon>
        <taxon>Bivalvia</taxon>
        <taxon>Autobranchia</taxon>
        <taxon>Heteroconchia</taxon>
        <taxon>Euheterodonta</taxon>
        <taxon>Imparidentia</taxon>
        <taxon>Neoheterodontei</taxon>
        <taxon>Myida</taxon>
        <taxon>Dreissenoidea</taxon>
        <taxon>Dreissenidae</taxon>
        <taxon>Dreissena</taxon>
    </lineage>
</organism>
<evidence type="ECO:0000313" key="2">
    <source>
        <dbReference type="Proteomes" id="UP000828390"/>
    </source>
</evidence>
<comment type="caution">
    <text evidence="1">The sequence shown here is derived from an EMBL/GenBank/DDBJ whole genome shotgun (WGS) entry which is preliminary data.</text>
</comment>